<evidence type="ECO:0000313" key="1">
    <source>
        <dbReference type="EMBL" id="EXC06820.1"/>
    </source>
</evidence>
<dbReference type="EMBL" id="KE345571">
    <property type="protein sequence ID" value="EXC06820.1"/>
    <property type="molecule type" value="Genomic_DNA"/>
</dbReference>
<dbReference type="Proteomes" id="UP000030645">
    <property type="component" value="Unassembled WGS sequence"/>
</dbReference>
<sequence length="91" mass="10184">MNKGEFEILLPPTVCPEISQFTDTNSQATTPPKYFPAHPPVTNLPPPARNQLATSIPLSHISTSLPQTQRIPLLTPFPRVDQPDRWPNNFL</sequence>
<organism evidence="1 2">
    <name type="scientific">Morus notabilis</name>
    <dbReference type="NCBI Taxonomy" id="981085"/>
    <lineage>
        <taxon>Eukaryota</taxon>
        <taxon>Viridiplantae</taxon>
        <taxon>Streptophyta</taxon>
        <taxon>Embryophyta</taxon>
        <taxon>Tracheophyta</taxon>
        <taxon>Spermatophyta</taxon>
        <taxon>Magnoliopsida</taxon>
        <taxon>eudicotyledons</taxon>
        <taxon>Gunneridae</taxon>
        <taxon>Pentapetalae</taxon>
        <taxon>rosids</taxon>
        <taxon>fabids</taxon>
        <taxon>Rosales</taxon>
        <taxon>Moraceae</taxon>
        <taxon>Moreae</taxon>
        <taxon>Morus</taxon>
    </lineage>
</organism>
<protein>
    <submittedName>
        <fullName evidence="1">Uncharacterized protein</fullName>
    </submittedName>
</protein>
<keyword evidence="2" id="KW-1185">Reference proteome</keyword>
<evidence type="ECO:0000313" key="2">
    <source>
        <dbReference type="Proteomes" id="UP000030645"/>
    </source>
</evidence>
<gene>
    <name evidence="1" type="ORF">L484_017286</name>
</gene>
<name>W9RSM3_9ROSA</name>
<accession>W9RSM3</accession>
<dbReference type="AlphaFoldDB" id="W9RSM3"/>
<proteinExistence type="predicted"/>
<reference evidence="2" key="1">
    <citation type="submission" date="2013-01" db="EMBL/GenBank/DDBJ databases">
        <title>Draft Genome Sequence of a Mulberry Tree, Morus notabilis C.K. Schneid.</title>
        <authorList>
            <person name="He N."/>
            <person name="Zhao S."/>
        </authorList>
    </citation>
    <scope>NUCLEOTIDE SEQUENCE</scope>
</reference>